<dbReference type="InterPro" id="IPR001680">
    <property type="entry name" value="WD40_rpt"/>
</dbReference>
<dbReference type="PANTHER" id="PTHR14435:SF2">
    <property type="entry name" value="ZINC FINGER PROTEIN 106"/>
    <property type="match status" value="1"/>
</dbReference>
<feature type="compositionally biased region" description="Basic and acidic residues" evidence="2">
    <location>
        <begin position="107"/>
        <end position="118"/>
    </location>
</feature>
<feature type="region of interest" description="Disordered" evidence="2">
    <location>
        <begin position="162"/>
        <end position="193"/>
    </location>
</feature>
<dbReference type="AlphaFoldDB" id="A0A8T0DEL2"/>
<feature type="region of interest" description="Disordered" evidence="2">
    <location>
        <begin position="569"/>
        <end position="679"/>
    </location>
</feature>
<feature type="region of interest" description="Disordered" evidence="2">
    <location>
        <begin position="444"/>
        <end position="465"/>
    </location>
</feature>
<gene>
    <name evidence="4" type="ORF">P879_04837</name>
</gene>
<dbReference type="GO" id="GO:0003723">
    <property type="term" value="F:RNA binding"/>
    <property type="evidence" value="ECO:0007669"/>
    <property type="project" value="InterPro"/>
</dbReference>
<dbReference type="OrthoDB" id="10002522at2759"/>
<dbReference type="GO" id="GO:0017124">
    <property type="term" value="F:SH3 domain binding"/>
    <property type="evidence" value="ECO:0007669"/>
    <property type="project" value="TreeGrafter"/>
</dbReference>
<evidence type="ECO:0000259" key="3">
    <source>
        <dbReference type="PROSITE" id="PS00028"/>
    </source>
</evidence>
<dbReference type="PROSITE" id="PS00028">
    <property type="entry name" value="ZINC_FINGER_C2H2_1"/>
    <property type="match status" value="1"/>
</dbReference>
<evidence type="ECO:0000256" key="1">
    <source>
        <dbReference type="SAM" id="Coils"/>
    </source>
</evidence>
<reference evidence="4 5" key="1">
    <citation type="submission" date="2019-07" db="EMBL/GenBank/DDBJ databases">
        <title>Annotation for the trematode Paragonimus westermani.</title>
        <authorList>
            <person name="Choi Y.-J."/>
        </authorList>
    </citation>
    <scope>NUCLEOTIDE SEQUENCE [LARGE SCALE GENOMIC DNA]</scope>
    <source>
        <strain evidence="4">180907_Pwestermani</strain>
    </source>
</reference>
<dbReference type="InterPro" id="IPR042622">
    <property type="entry name" value="Znf106"/>
</dbReference>
<feature type="compositionally biased region" description="Basic and acidic residues" evidence="2">
    <location>
        <begin position="165"/>
        <end position="182"/>
    </location>
</feature>
<protein>
    <recommendedName>
        <fullName evidence="3">C2H2-type domain-containing protein</fullName>
    </recommendedName>
</protein>
<feature type="domain" description="C2H2-type" evidence="3">
    <location>
        <begin position="8"/>
        <end position="30"/>
    </location>
</feature>
<feature type="compositionally biased region" description="Low complexity" evidence="2">
    <location>
        <begin position="652"/>
        <end position="661"/>
    </location>
</feature>
<dbReference type="GO" id="GO:0008270">
    <property type="term" value="F:zinc ion binding"/>
    <property type="evidence" value="ECO:0007669"/>
    <property type="project" value="InterPro"/>
</dbReference>
<dbReference type="EMBL" id="JTDF01006974">
    <property type="protein sequence ID" value="KAF8565318.1"/>
    <property type="molecule type" value="Genomic_DNA"/>
</dbReference>
<dbReference type="GO" id="GO:0005829">
    <property type="term" value="C:cytosol"/>
    <property type="evidence" value="ECO:0007669"/>
    <property type="project" value="TreeGrafter"/>
</dbReference>
<dbReference type="Gene3D" id="2.130.10.10">
    <property type="entry name" value="YVTN repeat-like/Quinoprotein amine dehydrogenase"/>
    <property type="match status" value="2"/>
</dbReference>
<organism evidence="4 5">
    <name type="scientific">Paragonimus westermani</name>
    <dbReference type="NCBI Taxonomy" id="34504"/>
    <lineage>
        <taxon>Eukaryota</taxon>
        <taxon>Metazoa</taxon>
        <taxon>Spiralia</taxon>
        <taxon>Lophotrochozoa</taxon>
        <taxon>Platyhelminthes</taxon>
        <taxon>Trematoda</taxon>
        <taxon>Digenea</taxon>
        <taxon>Plagiorchiida</taxon>
        <taxon>Troglotremata</taxon>
        <taxon>Troglotrematidae</taxon>
        <taxon>Paragonimus</taxon>
    </lineage>
</organism>
<dbReference type="InterPro" id="IPR003604">
    <property type="entry name" value="Matrin/U1-like-C_Znf_C2H2"/>
</dbReference>
<feature type="region of interest" description="Disordered" evidence="2">
    <location>
        <begin position="208"/>
        <end position="227"/>
    </location>
</feature>
<accession>A0A8T0DEL2</accession>
<sequence>MHADPYWCGVCDVTFQTEKESYEHDISLTHHERYEKLQQISGRRSMHFCSVCDIGGMSSVGSWLSHVKGRRHQKSLVAFHQYYADSRLSRNGKGLANTENKPVCKPVSRERPRSERRASVGSTPTSDRKSRAACDGFGKVMNKSFSKDSTLTKSACDTAVTDPASQKRLDKENASHPNESSRQKPSGQTQGGLMGNILETVKPIPVISQRSKPEPSANCRPAARSQIRRLSHSRCEFSGQRGAKRGRVSSREFIRKQILAECAAEPDPRSPADSSVVVTDPSDNHALSSTKGELGRMQEALDISHKLDALTTKQRKVETEIRQLQQSLNEIKAEKRALKLRRSALLRGLTHTESEDELSAMPIPSPASCDVSVASASIPADRLASERLVASVAPVTASTNKPLTFEPWSLTTSLAASHNSPGLSSSSTLDTSFSNSLSNQPSLSLSSTDYHSVSSGQSKAPASTTNPTAADIVVSQLYPTCTPISIVTGNTVQSTADLLPRSVMGSECSSSVTTNGGVDLQRLALIRQALQSPDSWRFTFEDVDQMLQRTAARAAASAAAAVAAATDAVSSAPTRSTSESMVKHDRVTSYHTPPTTLVTQPPTPVLIKGEPGESNSVSTATASHRFNHNPPGGVPPYQVASKANVSRRLLKSSTDATSSEVDSSDEEVVNARKSHRPQKVRKLLKADPGHRAPCTTEAEGENYSVSAENVSSTVDDAAVHSLVTPPESPTMREQIKYGEFHAFDGGTAAVIVMVLHQSSVTVMLGGQNGQVGQYALKTHKCVRTFDCREASVTRMVLDPQEHSVFVGYYDNFFAEYSIQTGRLQYEKFFTNRIETLAVPPCRDVPFLYMGMSNGDILRHHMMDHVTSVLYQSSKATKSGISSMALVRSGPRILLLIGDQDWSLFVRDACDGSLVHCINSAPHKGPPEGITALPCGSNFCSYSERALRIHNWKTGVGVLTLQTQKITSCCVMQRYVAIGDSEGSIRVYKLQMNGLPSTRPFKVYYASTRAAITSLICCGVALVSGSLDGTVTVICVTEPANNYTCLYGPFGHNCGIGFASRKDLITHVMDTHLIFGEQKSVMCRWGGGRCRTRFTDTKSIKAISDHLLTHIPD</sequence>
<dbReference type="SMART" id="SM00320">
    <property type="entry name" value="WD40"/>
    <property type="match status" value="5"/>
</dbReference>
<proteinExistence type="predicted"/>
<feature type="region of interest" description="Disordered" evidence="2">
    <location>
        <begin position="263"/>
        <end position="292"/>
    </location>
</feature>
<dbReference type="SMART" id="SM00451">
    <property type="entry name" value="ZnF_U1"/>
    <property type="match status" value="2"/>
</dbReference>
<evidence type="ECO:0000313" key="5">
    <source>
        <dbReference type="Proteomes" id="UP000699462"/>
    </source>
</evidence>
<feature type="compositionally biased region" description="Polar residues" evidence="2">
    <location>
        <begin position="613"/>
        <end position="624"/>
    </location>
</feature>
<comment type="caution">
    <text evidence="4">The sequence shown here is derived from an EMBL/GenBank/DDBJ whole genome shotgun (WGS) entry which is preliminary data.</text>
</comment>
<dbReference type="GO" id="GO:0016020">
    <property type="term" value="C:membrane"/>
    <property type="evidence" value="ECO:0007669"/>
    <property type="project" value="TreeGrafter"/>
</dbReference>
<evidence type="ECO:0000313" key="4">
    <source>
        <dbReference type="EMBL" id="KAF8565318.1"/>
    </source>
</evidence>
<evidence type="ECO:0000256" key="2">
    <source>
        <dbReference type="SAM" id="MobiDB-lite"/>
    </source>
</evidence>
<dbReference type="Proteomes" id="UP000699462">
    <property type="component" value="Unassembled WGS sequence"/>
</dbReference>
<keyword evidence="1" id="KW-0175">Coiled coil</keyword>
<dbReference type="InterPro" id="IPR036322">
    <property type="entry name" value="WD40_repeat_dom_sf"/>
</dbReference>
<keyword evidence="5" id="KW-1185">Reference proteome</keyword>
<dbReference type="InterPro" id="IPR013087">
    <property type="entry name" value="Znf_C2H2_type"/>
</dbReference>
<dbReference type="SUPFAM" id="SSF50978">
    <property type="entry name" value="WD40 repeat-like"/>
    <property type="match status" value="1"/>
</dbReference>
<feature type="coiled-coil region" evidence="1">
    <location>
        <begin position="307"/>
        <end position="341"/>
    </location>
</feature>
<feature type="compositionally biased region" description="Polar residues" evidence="2">
    <location>
        <begin position="448"/>
        <end position="465"/>
    </location>
</feature>
<name>A0A8T0DEL2_9TREM</name>
<dbReference type="InterPro" id="IPR015943">
    <property type="entry name" value="WD40/YVTN_repeat-like_dom_sf"/>
</dbReference>
<feature type="region of interest" description="Disordered" evidence="2">
    <location>
        <begin position="91"/>
        <end position="133"/>
    </location>
</feature>
<dbReference type="PANTHER" id="PTHR14435">
    <property type="entry name" value="ZINC FINGER PROTEIN 106"/>
    <property type="match status" value="1"/>
</dbReference>